<dbReference type="AlphaFoldDB" id="A0A372GIK1"/>
<dbReference type="Pfam" id="PF24410">
    <property type="entry name" value="wHTH-HSP90_Na-assoc"/>
    <property type="match status" value="1"/>
</dbReference>
<organism evidence="2 3">
    <name type="scientific">Actinomadura spongiicola</name>
    <dbReference type="NCBI Taxonomy" id="2303421"/>
    <lineage>
        <taxon>Bacteria</taxon>
        <taxon>Bacillati</taxon>
        <taxon>Actinomycetota</taxon>
        <taxon>Actinomycetes</taxon>
        <taxon>Streptosporangiales</taxon>
        <taxon>Thermomonosporaceae</taxon>
        <taxon>Actinomadura</taxon>
    </lineage>
</organism>
<keyword evidence="3" id="KW-1185">Reference proteome</keyword>
<proteinExistence type="predicted"/>
<evidence type="ECO:0000313" key="2">
    <source>
        <dbReference type="EMBL" id="RFS85191.1"/>
    </source>
</evidence>
<comment type="caution">
    <text evidence="2">The sequence shown here is derived from an EMBL/GenBank/DDBJ whole genome shotgun (WGS) entry which is preliminary data.</text>
</comment>
<protein>
    <recommendedName>
        <fullName evidence="1">wHTH-Hsp90 Na associated domain-containing protein</fullName>
    </recommendedName>
</protein>
<gene>
    <name evidence="2" type="ORF">D0T12_08985</name>
</gene>
<evidence type="ECO:0000259" key="1">
    <source>
        <dbReference type="Pfam" id="PF24410"/>
    </source>
</evidence>
<name>A0A372GIK1_9ACTN</name>
<sequence>MAECGMTLPPGDIDDAANPMDLVLMRHRRNGPDVWLDVDEPVPLFHLLWVTGKLRMGLRQVAERLRWLGLEVPDVDESIAAALRRVPWMSAP</sequence>
<dbReference type="Proteomes" id="UP000262882">
    <property type="component" value="Unassembled WGS sequence"/>
</dbReference>
<accession>A0A372GIK1</accession>
<feature type="domain" description="wHTH-Hsp90 Na associated" evidence="1">
    <location>
        <begin position="18"/>
        <end position="70"/>
    </location>
</feature>
<evidence type="ECO:0000313" key="3">
    <source>
        <dbReference type="Proteomes" id="UP000262882"/>
    </source>
</evidence>
<dbReference type="EMBL" id="QVNQ01000003">
    <property type="protein sequence ID" value="RFS85191.1"/>
    <property type="molecule type" value="Genomic_DNA"/>
</dbReference>
<reference evidence="2 3" key="1">
    <citation type="submission" date="2018-08" db="EMBL/GenBank/DDBJ databases">
        <title>Actinomadura spongicola sp. nov., isolated from marine sponge Leucetta chagosensis.</title>
        <authorList>
            <person name="Li L."/>
            <person name="Lin H.W."/>
        </authorList>
    </citation>
    <scope>NUCLEOTIDE SEQUENCE [LARGE SCALE GENOMIC DNA]</scope>
    <source>
        <strain evidence="2 3">LHW52907</strain>
    </source>
</reference>
<dbReference type="InterPro" id="IPR056507">
    <property type="entry name" value="wHTH-HSP90_Na-assoc"/>
</dbReference>